<keyword evidence="3 5" id="KW-0720">Serine protease</keyword>
<evidence type="ECO:0000256" key="2">
    <source>
        <dbReference type="ARBA" id="ARBA00022801"/>
    </source>
</evidence>
<dbReference type="InterPro" id="IPR001254">
    <property type="entry name" value="Trypsin_dom"/>
</dbReference>
<proteinExistence type="predicted"/>
<gene>
    <name evidence="8" type="ORF">Zmor_028118</name>
</gene>
<name>A0AA38HS68_9CUCU</name>
<dbReference type="PANTHER" id="PTHR24252">
    <property type="entry name" value="ACROSIN-RELATED"/>
    <property type="match status" value="1"/>
</dbReference>
<evidence type="ECO:0000256" key="5">
    <source>
        <dbReference type="RuleBase" id="RU363034"/>
    </source>
</evidence>
<dbReference type="InterPro" id="IPR009003">
    <property type="entry name" value="Peptidase_S1_PA"/>
</dbReference>
<dbReference type="InterPro" id="IPR043504">
    <property type="entry name" value="Peptidase_S1_PA_chymotrypsin"/>
</dbReference>
<dbReference type="Pfam" id="PF00089">
    <property type="entry name" value="Trypsin"/>
    <property type="match status" value="1"/>
</dbReference>
<sequence length="312" mass="33901">MLKLTHLLLLCVLKTATGTPTDKRIVGGRLAKLGEFPYQVSLRRSYNNHHFCGGTIISPKHVVTAAHCCYYIWGGILPPNVVNVFSGDLFLNSSTNYSNVGKIVIHPEYDVNTMANDIAVLELETELPRVGQVAAIGLNKESVSANLMCTVSGWGVQNYNSSELSGRLLATNVFIVDHDECQRRYDFDNIALFKGMLCAVNEERPADACQGDSGGPLVCEGVLTGVISTGKGCADKNFPGVYSDVQFFRSWIRTVTGPLDVTPFGVLVDTTTAVTTTDGWNIWHLFSSSTLKQLQNVVAGLVFLGIIDSLFS</sequence>
<dbReference type="PRINTS" id="PR00722">
    <property type="entry name" value="CHYMOTRYPSIN"/>
</dbReference>
<keyword evidence="2 5" id="KW-0378">Hydrolase</keyword>
<dbReference type="PROSITE" id="PS50240">
    <property type="entry name" value="TRYPSIN_DOM"/>
    <property type="match status" value="1"/>
</dbReference>
<dbReference type="AlphaFoldDB" id="A0AA38HS68"/>
<organism evidence="8 9">
    <name type="scientific">Zophobas morio</name>
    <dbReference type="NCBI Taxonomy" id="2755281"/>
    <lineage>
        <taxon>Eukaryota</taxon>
        <taxon>Metazoa</taxon>
        <taxon>Ecdysozoa</taxon>
        <taxon>Arthropoda</taxon>
        <taxon>Hexapoda</taxon>
        <taxon>Insecta</taxon>
        <taxon>Pterygota</taxon>
        <taxon>Neoptera</taxon>
        <taxon>Endopterygota</taxon>
        <taxon>Coleoptera</taxon>
        <taxon>Polyphaga</taxon>
        <taxon>Cucujiformia</taxon>
        <taxon>Tenebrionidae</taxon>
        <taxon>Zophobas</taxon>
    </lineage>
</organism>
<feature type="chain" id="PRO_5041340329" description="Peptidase S1 domain-containing protein" evidence="6">
    <location>
        <begin position="19"/>
        <end position="312"/>
    </location>
</feature>
<keyword evidence="9" id="KW-1185">Reference proteome</keyword>
<dbReference type="GO" id="GO:0006508">
    <property type="term" value="P:proteolysis"/>
    <property type="evidence" value="ECO:0007669"/>
    <property type="project" value="UniProtKB-KW"/>
</dbReference>
<dbReference type="PANTHER" id="PTHR24252:SF7">
    <property type="entry name" value="HYALIN"/>
    <property type="match status" value="1"/>
</dbReference>
<evidence type="ECO:0000313" key="9">
    <source>
        <dbReference type="Proteomes" id="UP001168821"/>
    </source>
</evidence>
<dbReference type="CDD" id="cd00190">
    <property type="entry name" value="Tryp_SPc"/>
    <property type="match status" value="1"/>
</dbReference>
<evidence type="ECO:0000256" key="6">
    <source>
        <dbReference type="SAM" id="SignalP"/>
    </source>
</evidence>
<dbReference type="GO" id="GO:0004252">
    <property type="term" value="F:serine-type endopeptidase activity"/>
    <property type="evidence" value="ECO:0007669"/>
    <property type="project" value="InterPro"/>
</dbReference>
<comment type="caution">
    <text evidence="8">The sequence shown here is derived from an EMBL/GenBank/DDBJ whole genome shotgun (WGS) entry which is preliminary data.</text>
</comment>
<dbReference type="PROSITE" id="PS00134">
    <property type="entry name" value="TRYPSIN_HIS"/>
    <property type="match status" value="1"/>
</dbReference>
<dbReference type="SMART" id="SM00020">
    <property type="entry name" value="Tryp_SPc"/>
    <property type="match status" value="1"/>
</dbReference>
<evidence type="ECO:0000256" key="1">
    <source>
        <dbReference type="ARBA" id="ARBA00022670"/>
    </source>
</evidence>
<dbReference type="Proteomes" id="UP001168821">
    <property type="component" value="Unassembled WGS sequence"/>
</dbReference>
<dbReference type="Gene3D" id="2.40.10.10">
    <property type="entry name" value="Trypsin-like serine proteases"/>
    <property type="match status" value="1"/>
</dbReference>
<reference evidence="8" key="1">
    <citation type="journal article" date="2023" name="G3 (Bethesda)">
        <title>Whole genome assemblies of Zophobas morio and Tenebrio molitor.</title>
        <authorList>
            <person name="Kaur S."/>
            <person name="Stinson S.A."/>
            <person name="diCenzo G.C."/>
        </authorList>
    </citation>
    <scope>NUCLEOTIDE SEQUENCE</scope>
    <source>
        <strain evidence="8">QUZm001</strain>
    </source>
</reference>
<dbReference type="EMBL" id="JALNTZ010000009">
    <property type="protein sequence ID" value="KAJ3641622.1"/>
    <property type="molecule type" value="Genomic_DNA"/>
</dbReference>
<evidence type="ECO:0000259" key="7">
    <source>
        <dbReference type="PROSITE" id="PS50240"/>
    </source>
</evidence>
<keyword evidence="1 5" id="KW-0645">Protease</keyword>
<protein>
    <recommendedName>
        <fullName evidence="7">Peptidase S1 domain-containing protein</fullName>
    </recommendedName>
</protein>
<dbReference type="InterPro" id="IPR018114">
    <property type="entry name" value="TRYPSIN_HIS"/>
</dbReference>
<evidence type="ECO:0000313" key="8">
    <source>
        <dbReference type="EMBL" id="KAJ3641622.1"/>
    </source>
</evidence>
<feature type="signal peptide" evidence="6">
    <location>
        <begin position="1"/>
        <end position="18"/>
    </location>
</feature>
<feature type="domain" description="Peptidase S1" evidence="7">
    <location>
        <begin position="25"/>
        <end position="257"/>
    </location>
</feature>
<accession>A0AA38HS68</accession>
<keyword evidence="4" id="KW-1015">Disulfide bond</keyword>
<dbReference type="InterPro" id="IPR001314">
    <property type="entry name" value="Peptidase_S1A"/>
</dbReference>
<evidence type="ECO:0000256" key="3">
    <source>
        <dbReference type="ARBA" id="ARBA00022825"/>
    </source>
</evidence>
<evidence type="ECO:0000256" key="4">
    <source>
        <dbReference type="ARBA" id="ARBA00023157"/>
    </source>
</evidence>
<keyword evidence="6" id="KW-0732">Signal</keyword>
<dbReference type="FunFam" id="2.40.10.10:FF:000034">
    <property type="entry name" value="Eupolytin"/>
    <property type="match status" value="1"/>
</dbReference>
<dbReference type="InterPro" id="IPR033116">
    <property type="entry name" value="TRYPSIN_SER"/>
</dbReference>
<dbReference type="SUPFAM" id="SSF50494">
    <property type="entry name" value="Trypsin-like serine proteases"/>
    <property type="match status" value="1"/>
</dbReference>
<dbReference type="PROSITE" id="PS00135">
    <property type="entry name" value="TRYPSIN_SER"/>
    <property type="match status" value="1"/>
</dbReference>